<accession>A0A9P0APY4</accession>
<evidence type="ECO:0000256" key="1">
    <source>
        <dbReference type="SAM" id="MobiDB-lite"/>
    </source>
</evidence>
<feature type="region of interest" description="Disordered" evidence="1">
    <location>
        <begin position="230"/>
        <end position="264"/>
    </location>
</feature>
<dbReference type="Proteomes" id="UP001152759">
    <property type="component" value="Chromosome 9"/>
</dbReference>
<evidence type="ECO:0000313" key="3">
    <source>
        <dbReference type="Proteomes" id="UP001152759"/>
    </source>
</evidence>
<evidence type="ECO:0008006" key="4">
    <source>
        <dbReference type="Google" id="ProtNLM"/>
    </source>
</evidence>
<dbReference type="AlphaFoldDB" id="A0A9P0APY4"/>
<organism evidence="2 3">
    <name type="scientific">Bemisia tabaci</name>
    <name type="common">Sweetpotato whitefly</name>
    <name type="synonym">Aleurodes tabaci</name>
    <dbReference type="NCBI Taxonomy" id="7038"/>
    <lineage>
        <taxon>Eukaryota</taxon>
        <taxon>Metazoa</taxon>
        <taxon>Ecdysozoa</taxon>
        <taxon>Arthropoda</taxon>
        <taxon>Hexapoda</taxon>
        <taxon>Insecta</taxon>
        <taxon>Pterygota</taxon>
        <taxon>Neoptera</taxon>
        <taxon>Paraneoptera</taxon>
        <taxon>Hemiptera</taxon>
        <taxon>Sternorrhyncha</taxon>
        <taxon>Aleyrodoidea</taxon>
        <taxon>Aleyrodidae</taxon>
        <taxon>Aleyrodinae</taxon>
        <taxon>Bemisia</taxon>
    </lineage>
</organism>
<dbReference type="EMBL" id="OU963870">
    <property type="protein sequence ID" value="CAH0395566.1"/>
    <property type="molecule type" value="Genomic_DNA"/>
</dbReference>
<sequence>MLPVATYAAEVWGHRCAVTRAARPLDSAQRACLTGITGAYSTTSAPALQVAAGVPPLSMAVQALAARRIGLEQGEADLFGTHIVLPPGSTKAEWKARAEQVTLEAWQRAWEAESRGRTTFDFCPILEERVRLKIPMTPARTQFFTGHGGFDCQLVRIGKALAGLCPDCGVEDNPQHRLDNCPHFANERAEAQQAGLDRSRHLTLDLGTVPDAIWVRWSKDRTEEIKDMEARLVPLETSSSSSEDSDPDAPDSPPTPATRPRRACANGIAYVDIDSSL</sequence>
<reference evidence="2" key="1">
    <citation type="submission" date="2021-12" db="EMBL/GenBank/DDBJ databases">
        <authorList>
            <person name="King R."/>
        </authorList>
    </citation>
    <scope>NUCLEOTIDE SEQUENCE</scope>
</reference>
<proteinExistence type="predicted"/>
<evidence type="ECO:0000313" key="2">
    <source>
        <dbReference type="EMBL" id="CAH0395566.1"/>
    </source>
</evidence>
<gene>
    <name evidence="2" type="ORF">BEMITA_LOCUS13736</name>
</gene>
<protein>
    <recommendedName>
        <fullName evidence="4">Reverse transcriptase</fullName>
    </recommendedName>
</protein>
<name>A0A9P0APY4_BEMTA</name>
<keyword evidence="3" id="KW-1185">Reference proteome</keyword>